<evidence type="ECO:0000256" key="1">
    <source>
        <dbReference type="SAM" id="MobiDB-lite"/>
    </source>
</evidence>
<reference evidence="4 5" key="3">
    <citation type="journal article" date="2017" name="G3 (Bethesda)">
        <title>Comparative analysis highlights variable genome content of wheat rusts and divergence of the mating loci.</title>
        <authorList>
            <person name="Cuomo C.A."/>
            <person name="Bakkeren G."/>
            <person name="Khalil H.B."/>
            <person name="Panwar V."/>
            <person name="Joly D."/>
            <person name="Linning R."/>
            <person name="Sakthikumar S."/>
            <person name="Song X."/>
            <person name="Adiconis X."/>
            <person name="Fan L."/>
            <person name="Goldberg J.M."/>
            <person name="Levin J.Z."/>
            <person name="Young S."/>
            <person name="Zeng Q."/>
            <person name="Anikster Y."/>
            <person name="Bruce M."/>
            <person name="Wang M."/>
            <person name="Yin C."/>
            <person name="McCallum B."/>
            <person name="Szabo L.J."/>
            <person name="Hulbert S."/>
            <person name="Chen X."/>
            <person name="Fellers J.P."/>
        </authorList>
    </citation>
    <scope>NUCLEOTIDE SEQUENCE</scope>
    <source>
        <strain evidence="4">isolate 1-1 / race 1 (BBBD)</strain>
        <strain evidence="5">Isolate 1-1 / race 1 (BBBD)</strain>
    </source>
</reference>
<feature type="compositionally biased region" description="Basic residues" evidence="1">
    <location>
        <begin position="22"/>
        <end position="31"/>
    </location>
</feature>
<gene>
    <name evidence="3" type="ORF">PTTG_11734</name>
</gene>
<name>A0A180H4L0_PUCT1</name>
<reference evidence="4" key="4">
    <citation type="submission" date="2025-05" db="UniProtKB">
        <authorList>
            <consortium name="EnsemblFungi"/>
        </authorList>
    </citation>
    <scope>IDENTIFICATION</scope>
    <source>
        <strain evidence="4">isolate 1-1 / race 1 (BBBD)</strain>
    </source>
</reference>
<keyword evidence="5" id="KW-1185">Reference proteome</keyword>
<dbReference type="OrthoDB" id="2507164at2759"/>
<proteinExistence type="predicted"/>
<dbReference type="InterPro" id="IPR041320">
    <property type="entry name" value="CxC1"/>
</dbReference>
<feature type="compositionally biased region" description="Acidic residues" evidence="1">
    <location>
        <begin position="891"/>
        <end position="911"/>
    </location>
</feature>
<evidence type="ECO:0000313" key="4">
    <source>
        <dbReference type="EnsemblFungi" id="PTTG_11734-t43_1-p1"/>
    </source>
</evidence>
<dbReference type="AlphaFoldDB" id="A0A180H4L0"/>
<protein>
    <submittedName>
        <fullName evidence="4">CxC1 domain-containing protein</fullName>
    </submittedName>
</protein>
<feature type="region of interest" description="Disordered" evidence="1">
    <location>
        <begin position="842"/>
        <end position="911"/>
    </location>
</feature>
<dbReference type="PANTHER" id="PTHR33096:SF1">
    <property type="entry name" value="CXC1-LIKE CYSTEINE CLUSTER ASSOCIATED WITH KDZ TRANSPOSASES DOMAIN-CONTAINING PROTEIN"/>
    <property type="match status" value="1"/>
</dbReference>
<feature type="compositionally biased region" description="Polar residues" evidence="1">
    <location>
        <begin position="842"/>
        <end position="856"/>
    </location>
</feature>
<reference evidence="3" key="1">
    <citation type="submission" date="2009-11" db="EMBL/GenBank/DDBJ databases">
        <authorList>
            <consortium name="The Broad Institute Genome Sequencing Platform"/>
            <person name="Ward D."/>
            <person name="Feldgarden M."/>
            <person name="Earl A."/>
            <person name="Young S.K."/>
            <person name="Zeng Q."/>
            <person name="Koehrsen M."/>
            <person name="Alvarado L."/>
            <person name="Berlin A."/>
            <person name="Bochicchio J."/>
            <person name="Borenstein D."/>
            <person name="Chapman S.B."/>
            <person name="Chen Z."/>
            <person name="Engels R."/>
            <person name="Freedman E."/>
            <person name="Gellesch M."/>
            <person name="Goldberg J."/>
            <person name="Griggs A."/>
            <person name="Gujja S."/>
            <person name="Heilman E."/>
            <person name="Heiman D."/>
            <person name="Hepburn T."/>
            <person name="Howarth C."/>
            <person name="Jen D."/>
            <person name="Larson L."/>
            <person name="Lewis B."/>
            <person name="Mehta T."/>
            <person name="Park D."/>
            <person name="Pearson M."/>
            <person name="Roberts A."/>
            <person name="Saif S."/>
            <person name="Shea T."/>
            <person name="Shenoy N."/>
            <person name="Sisk P."/>
            <person name="Stolte C."/>
            <person name="Sykes S."/>
            <person name="Thomson T."/>
            <person name="Walk T."/>
            <person name="White J."/>
            <person name="Yandava C."/>
            <person name="Izard J."/>
            <person name="Baranova O.V."/>
            <person name="Blanton J.M."/>
            <person name="Tanner A.C."/>
            <person name="Dewhirst F.E."/>
            <person name="Haas B."/>
            <person name="Nusbaum C."/>
            <person name="Birren B."/>
        </authorList>
    </citation>
    <scope>NUCLEOTIDE SEQUENCE [LARGE SCALE GENOMIC DNA]</scope>
    <source>
        <strain evidence="3">1-1 BBBD Race 1</strain>
    </source>
</reference>
<evidence type="ECO:0000259" key="2">
    <source>
        <dbReference type="Pfam" id="PF18802"/>
    </source>
</evidence>
<dbReference type="Proteomes" id="UP000005240">
    <property type="component" value="Unassembled WGS sequence"/>
</dbReference>
<sequence length="942" mass="107144">MTRRCHNDPTSFINFLDTTGTSRRHRTRRARAREASRERAEESAYLTELSIAQQLGHIARPTIQQPHERPFNDQEAHFEPQIGSYQDPEIDGNQEILPSAAHAAYFRSRRYAEHRERMSQRWSELEEMAAAAFFECQKTYSNWTTLPSNYDLPLNSCKCTAAEICTRKVDLIDIIGRSTTYVPFCKCTSDVVRLIYYGYIASSPDKPRTAFSIRLIQFHHLLWQSSVLSASSFVKALSCFLDTRSKSPLYARGLKYKKRDLRIPFSYSVDLYSRIILIQKTVQDDVLNSSSADRWASKCSRCFGPKEGEIKTDPSEPDVIVALDGNFQQRHYAYASKDNPDEEKYPKSFVRPSKIAADAVLFTATDSAAVGIDPPCSDTHKAANDTRNETTWEKCDDNGLFASTCRHDIPLLFVNIFKTGEKLYYPISIIQHLLDEFPQDQIGILYDLGCHLEAHIRKLHQTPNAATPGQNYSDQFFEEQWQEEKSYHLNADTTERHQVELGHLLCLEEELNSAWSTVPMTPDQVIVRINTLSTVQRKLAAQREIVGNTGVADGLSVEQQDQLKMIWYLKTELRKSFLALVEEKQPLLRVCRAGDSSTLGTRGQQKLQEALRKRAGKLCTVLEKYNSHIEAFLVSNPNRPAPPIIEYCELLGLQPEDNFWNDGLFTNAHEPWAVDPLTQQGIRHLESYKRAVEEKRCLGWEVRRAMRWATKQNDDHLEILLALFELSRNPQEEVPTALQPLLRHQYLDHQSLESKIKSSLVVLHLGLIRICNLQLDWNRHIIGVIEGTEAQAGDTILVTKWISQVERIKYATTKGLLSQIPGELNEAAVRFLAGFEVINHPTDPSASSSNQNNSVPPTTPEGDINPRNEPSPSGRVTAESQESNGLAERNDLEDQSDEDAEGEEDTYLEDMEGILAETMQADLEQEHGVRIGQHHFVDQMMN</sequence>
<feature type="domain" description="CxC1-like cysteine cluster associated with KDZ transposases" evidence="2">
    <location>
        <begin position="142"/>
        <end position="246"/>
    </location>
</feature>
<accession>A0A180H4L0</accession>
<evidence type="ECO:0000313" key="3">
    <source>
        <dbReference type="EMBL" id="OAV99608.1"/>
    </source>
</evidence>
<evidence type="ECO:0000313" key="5">
    <source>
        <dbReference type="Proteomes" id="UP000005240"/>
    </source>
</evidence>
<dbReference type="EnsemblFungi" id="PTTG_11734-t43_1">
    <property type="protein sequence ID" value="PTTG_11734-t43_1-p1"/>
    <property type="gene ID" value="PTTG_11734"/>
</dbReference>
<dbReference type="Pfam" id="PF18758">
    <property type="entry name" value="KDZ"/>
    <property type="match status" value="1"/>
</dbReference>
<dbReference type="EMBL" id="ADAS02000002">
    <property type="protein sequence ID" value="OAV99608.1"/>
    <property type="molecule type" value="Genomic_DNA"/>
</dbReference>
<dbReference type="PANTHER" id="PTHR33096">
    <property type="entry name" value="CXC2 DOMAIN-CONTAINING PROTEIN"/>
    <property type="match status" value="1"/>
</dbReference>
<feature type="compositionally biased region" description="Polar residues" evidence="1">
    <location>
        <begin position="8"/>
        <end position="17"/>
    </location>
</feature>
<dbReference type="VEuPathDB" id="FungiDB:PTTG_11734"/>
<dbReference type="Pfam" id="PF18802">
    <property type="entry name" value="CxC1"/>
    <property type="match status" value="1"/>
</dbReference>
<feature type="region of interest" description="Disordered" evidence="1">
    <location>
        <begin position="1"/>
        <end position="39"/>
    </location>
</feature>
<reference evidence="3" key="2">
    <citation type="submission" date="2016-05" db="EMBL/GenBank/DDBJ databases">
        <title>Comparative analysis highlights variable genome content of wheat rusts and divergence of the mating loci.</title>
        <authorList>
            <person name="Cuomo C.A."/>
            <person name="Bakkeren G."/>
            <person name="Szabo L."/>
            <person name="Khalil H."/>
            <person name="Joly D."/>
            <person name="Goldberg J."/>
            <person name="Young S."/>
            <person name="Zeng Q."/>
            <person name="Fellers J."/>
        </authorList>
    </citation>
    <scope>NUCLEOTIDE SEQUENCE [LARGE SCALE GENOMIC DNA]</scope>
    <source>
        <strain evidence="3">1-1 BBBD Race 1</strain>
    </source>
</reference>
<organism evidence="3">
    <name type="scientific">Puccinia triticina (isolate 1-1 / race 1 (BBBD))</name>
    <name type="common">Brown leaf rust fungus</name>
    <dbReference type="NCBI Taxonomy" id="630390"/>
    <lineage>
        <taxon>Eukaryota</taxon>
        <taxon>Fungi</taxon>
        <taxon>Dikarya</taxon>
        <taxon>Basidiomycota</taxon>
        <taxon>Pucciniomycotina</taxon>
        <taxon>Pucciniomycetes</taxon>
        <taxon>Pucciniales</taxon>
        <taxon>Pucciniaceae</taxon>
        <taxon>Puccinia</taxon>
    </lineage>
</organism>
<dbReference type="InterPro" id="IPR040521">
    <property type="entry name" value="KDZ"/>
</dbReference>
<dbReference type="STRING" id="630390.A0A180H4L0"/>